<evidence type="ECO:0000259" key="7">
    <source>
        <dbReference type="PROSITE" id="PS51192"/>
    </source>
</evidence>
<dbReference type="PROSITE" id="PS50089">
    <property type="entry name" value="ZF_RING_2"/>
    <property type="match status" value="1"/>
</dbReference>
<evidence type="ECO:0000259" key="6">
    <source>
        <dbReference type="PROSITE" id="PS50089"/>
    </source>
</evidence>
<dbReference type="CDD" id="cd16449">
    <property type="entry name" value="RING-HC"/>
    <property type="match status" value="1"/>
</dbReference>
<dbReference type="InterPro" id="IPR027417">
    <property type="entry name" value="P-loop_NTPase"/>
</dbReference>
<sequence>MLNLIELITSESDSSIDSSSSTSETTRLSKKLPNQLSEHGCSYTEPIDIDDNNSIEAFNQKILIQIEESPVSKDPKTRIDPHSLIYLGGIEAVIKNFDASNFEISKCPFIYYPVKVSLKANSNNIISISDLETNLEYGVVETEYSNIVYNLILTNQISVSGAFYCDKIEINAPILISCYSHNPNFSAVFDSLKGIASFSTSFPPIGLFDQTSSKEYSKGVYQKKFDSNIFSNALHEENDFDRKMFRNMYFEDLLGKLAIKRSSSDSNYITNSRILNESFQNTSTSSSSSALNNLNYRQFYKKNKVSKLIRSNHDPFNAANQRFSSSCFNLDSNQNHYDWGTQPNNNIISLPNQHSHDLQDSNVSNNIVDKIKSQFSSMTDLPEAEPNSKVLTPMFRHQKQALYFMLHRETPGVDVADNSIDFTKDTSINSTKTWCETKNHTFKNTIIDINKVGKPPSTLGGIIADDMGLGKTLSIISLIVTKSPAFPLGTIVDSEIEDYPSNYKLTRKKTTIKSDSFSDISELKGAYDQIHEKLNTSNPQSSDIVINSNFDYMPSSTSSDEIQEIDSGIFYQVYENKKIKSDKDHIKSSPLTFYNRDEANAHFSLKFRAKKYGGTLIICPVSVVHNWEEQIKLHTSKDTLSIYIYHGSDRNKPSIKLHDFDVVVSTYSVLQHEYTKEVNQLVNYQKNSFIIPENPFCSPLQKIYWDRIVLDEAHVIREKKTWQSKAACTLKSTFRWCLTGTPIQNKLNDLYSLLKFIKFAPLDSWDVWVAHINSLFSVDKEGVTVEKPLHSENVGTQRVQIILQTLCLRRMKSQIDPKTGKSFLTLPPIQELVKSLEFSSKEKALYDSLNQKAGDEFKSLVQEGSVLKNYMSILLYILRLRQLCVHPALVDEHYKKDFNTFDNKKKFSTIVKVLTAPELSALHILSKSQAIVCSICHFDVLLANTVEKFVLSIFDCLHMCCYNCLKTLDSTRCPECYKHLDLETRSYNITRSHYKKLQKLAQKHNDDYENFAKLIEQELIYKNKNLKLNNSAASNKSTTDMSNELNINSSTKVNALVNDLSKMYITNNQKIYSASAEKSRALGLINLEHCRLDGKMTRPARNPYWNPMIERQAIDRVHRLGQKNPVTVHRYMIKDTIEEKMEILKKRKELISNVSLMDSERVHNESNSIVKMNSATSYTEQNTIDLTDNDIDYLESVEIDSIQENYENSGIQGPASNRIQQLAFMLS</sequence>
<protein>
    <recommendedName>
        <fullName evidence="10">Helicase ATP-binding domain-containing protein</fullName>
    </recommendedName>
</protein>
<dbReference type="AlphaFoldDB" id="A0A2T9YHD0"/>
<keyword evidence="4" id="KW-0863">Zinc-finger</keyword>
<keyword evidence="3" id="KW-0067">ATP-binding</keyword>
<keyword evidence="9" id="KW-1185">Reference proteome</keyword>
<dbReference type="InterPro" id="IPR038718">
    <property type="entry name" value="SNF2-like_sf"/>
</dbReference>
<feature type="region of interest" description="Disordered" evidence="5">
    <location>
        <begin position="14"/>
        <end position="39"/>
    </location>
</feature>
<accession>A0A2T9YHD0</accession>
<keyword evidence="1" id="KW-0547">Nucleotide-binding</keyword>
<evidence type="ECO:0000256" key="5">
    <source>
        <dbReference type="SAM" id="MobiDB-lite"/>
    </source>
</evidence>
<dbReference type="PROSITE" id="PS51192">
    <property type="entry name" value="HELICASE_ATP_BIND_1"/>
    <property type="match status" value="1"/>
</dbReference>
<evidence type="ECO:0000256" key="3">
    <source>
        <dbReference type="ARBA" id="ARBA00022840"/>
    </source>
</evidence>
<evidence type="ECO:0000313" key="8">
    <source>
        <dbReference type="EMBL" id="PVU91741.1"/>
    </source>
</evidence>
<dbReference type="PANTHER" id="PTHR45626:SF52">
    <property type="entry name" value="SINGLE-STRANDED DNA-DEPENDENT ATPASE (EUROFUNG)"/>
    <property type="match status" value="1"/>
</dbReference>
<organism evidence="8 9">
    <name type="scientific">Smittium simulii</name>
    <dbReference type="NCBI Taxonomy" id="133385"/>
    <lineage>
        <taxon>Eukaryota</taxon>
        <taxon>Fungi</taxon>
        <taxon>Fungi incertae sedis</taxon>
        <taxon>Zoopagomycota</taxon>
        <taxon>Kickxellomycotina</taxon>
        <taxon>Harpellomycetes</taxon>
        <taxon>Harpellales</taxon>
        <taxon>Legeriomycetaceae</taxon>
        <taxon>Smittium</taxon>
    </lineage>
</organism>
<gene>
    <name evidence="8" type="ORF">BB561_004244</name>
</gene>
<keyword evidence="4" id="KW-0862">Zinc</keyword>
<keyword evidence="4" id="KW-0479">Metal-binding</keyword>
<dbReference type="GO" id="GO:0005524">
    <property type="term" value="F:ATP binding"/>
    <property type="evidence" value="ECO:0007669"/>
    <property type="project" value="UniProtKB-KW"/>
</dbReference>
<dbReference type="GO" id="GO:0008094">
    <property type="term" value="F:ATP-dependent activity, acting on DNA"/>
    <property type="evidence" value="ECO:0007669"/>
    <property type="project" value="TreeGrafter"/>
</dbReference>
<dbReference type="STRING" id="133385.A0A2T9YHD0"/>
<name>A0A2T9YHD0_9FUNG</name>
<feature type="compositionally biased region" description="Low complexity" evidence="5">
    <location>
        <begin position="14"/>
        <end position="26"/>
    </location>
</feature>
<dbReference type="CDD" id="cd18008">
    <property type="entry name" value="DEXDc_SHPRH-like"/>
    <property type="match status" value="1"/>
</dbReference>
<dbReference type="GO" id="GO:0016787">
    <property type="term" value="F:hydrolase activity"/>
    <property type="evidence" value="ECO:0007669"/>
    <property type="project" value="UniProtKB-KW"/>
</dbReference>
<evidence type="ECO:0000256" key="2">
    <source>
        <dbReference type="ARBA" id="ARBA00022801"/>
    </source>
</evidence>
<proteinExistence type="predicted"/>
<dbReference type="OrthoDB" id="448448at2759"/>
<dbReference type="InterPro" id="IPR001841">
    <property type="entry name" value="Znf_RING"/>
</dbReference>
<reference evidence="8 9" key="1">
    <citation type="journal article" date="2018" name="MBio">
        <title>Comparative Genomics Reveals the Core Gene Toolbox for the Fungus-Insect Symbiosis.</title>
        <authorList>
            <person name="Wang Y."/>
            <person name="Stata M."/>
            <person name="Wang W."/>
            <person name="Stajich J.E."/>
            <person name="White M.M."/>
            <person name="Moncalvo J.M."/>
        </authorList>
    </citation>
    <scope>NUCLEOTIDE SEQUENCE [LARGE SCALE GENOMIC DNA]</scope>
    <source>
        <strain evidence="8 9">SWE-8-4</strain>
    </source>
</reference>
<dbReference type="EMBL" id="MBFR01000187">
    <property type="protein sequence ID" value="PVU91741.1"/>
    <property type="molecule type" value="Genomic_DNA"/>
</dbReference>
<dbReference type="GO" id="GO:0008270">
    <property type="term" value="F:zinc ion binding"/>
    <property type="evidence" value="ECO:0007669"/>
    <property type="project" value="UniProtKB-KW"/>
</dbReference>
<dbReference type="Gene3D" id="3.40.50.10810">
    <property type="entry name" value="Tandem AAA-ATPase domain"/>
    <property type="match status" value="2"/>
</dbReference>
<feature type="domain" description="RING-type" evidence="6">
    <location>
        <begin position="933"/>
        <end position="976"/>
    </location>
</feature>
<evidence type="ECO:0000256" key="1">
    <source>
        <dbReference type="ARBA" id="ARBA00022741"/>
    </source>
</evidence>
<dbReference type="InterPro" id="IPR014001">
    <property type="entry name" value="Helicase_ATP-bd"/>
</dbReference>
<comment type="caution">
    <text evidence="8">The sequence shown here is derived from an EMBL/GenBank/DDBJ whole genome shotgun (WGS) entry which is preliminary data.</text>
</comment>
<dbReference type="InterPro" id="IPR000330">
    <property type="entry name" value="SNF2_N"/>
</dbReference>
<evidence type="ECO:0000256" key="4">
    <source>
        <dbReference type="PROSITE-ProRule" id="PRU00175"/>
    </source>
</evidence>
<dbReference type="SUPFAM" id="SSF57850">
    <property type="entry name" value="RING/U-box"/>
    <property type="match status" value="1"/>
</dbReference>
<dbReference type="Pfam" id="PF00176">
    <property type="entry name" value="SNF2-rel_dom"/>
    <property type="match status" value="1"/>
</dbReference>
<evidence type="ECO:0000313" key="9">
    <source>
        <dbReference type="Proteomes" id="UP000245383"/>
    </source>
</evidence>
<dbReference type="Gene3D" id="3.40.50.300">
    <property type="entry name" value="P-loop containing nucleotide triphosphate hydrolases"/>
    <property type="match status" value="2"/>
</dbReference>
<dbReference type="GO" id="GO:0005634">
    <property type="term" value="C:nucleus"/>
    <property type="evidence" value="ECO:0007669"/>
    <property type="project" value="TreeGrafter"/>
</dbReference>
<evidence type="ECO:0008006" key="10">
    <source>
        <dbReference type="Google" id="ProtNLM"/>
    </source>
</evidence>
<dbReference type="PANTHER" id="PTHR45626">
    <property type="entry name" value="TRANSCRIPTION TERMINATION FACTOR 2-RELATED"/>
    <property type="match status" value="1"/>
</dbReference>
<keyword evidence="2" id="KW-0378">Hydrolase</keyword>
<dbReference type="InterPro" id="IPR050628">
    <property type="entry name" value="SNF2_RAD54_helicase_TF"/>
</dbReference>
<dbReference type="Proteomes" id="UP000245383">
    <property type="component" value="Unassembled WGS sequence"/>
</dbReference>
<feature type="domain" description="Helicase ATP-binding" evidence="7">
    <location>
        <begin position="605"/>
        <end position="760"/>
    </location>
</feature>
<dbReference type="SUPFAM" id="SSF52540">
    <property type="entry name" value="P-loop containing nucleoside triphosphate hydrolases"/>
    <property type="match status" value="2"/>
</dbReference>
<dbReference type="GO" id="GO:0006281">
    <property type="term" value="P:DNA repair"/>
    <property type="evidence" value="ECO:0007669"/>
    <property type="project" value="TreeGrafter"/>
</dbReference>
<dbReference type="SMART" id="SM00487">
    <property type="entry name" value="DEXDc"/>
    <property type="match status" value="1"/>
</dbReference>
<dbReference type="CDD" id="cd18793">
    <property type="entry name" value="SF2_C_SNF"/>
    <property type="match status" value="1"/>
</dbReference>
<dbReference type="InterPro" id="IPR049730">
    <property type="entry name" value="SNF2/RAD54-like_C"/>
</dbReference>